<dbReference type="Proteomes" id="UP000095283">
    <property type="component" value="Unplaced"/>
</dbReference>
<organism evidence="2 3">
    <name type="scientific">Heterorhabditis bacteriophora</name>
    <name type="common">Entomopathogenic nematode worm</name>
    <dbReference type="NCBI Taxonomy" id="37862"/>
    <lineage>
        <taxon>Eukaryota</taxon>
        <taxon>Metazoa</taxon>
        <taxon>Ecdysozoa</taxon>
        <taxon>Nematoda</taxon>
        <taxon>Chromadorea</taxon>
        <taxon>Rhabditida</taxon>
        <taxon>Rhabditina</taxon>
        <taxon>Rhabditomorpha</taxon>
        <taxon>Strongyloidea</taxon>
        <taxon>Heterorhabditidae</taxon>
        <taxon>Heterorhabditis</taxon>
    </lineage>
</organism>
<sequence>MTKIALKPPVPWHRAVKHLAQGGTNMSLVQPPPQFAQFTQSIVPDELDLHGGRLIDMVEEEEIDASDGCRVQVITYRIESADGTEELTKKIRKKFKFDCTQMSRRLELSNGNEAMVEEKCERYQGDIKGMLPVEITSNNKMLRLDPNDVQDMAISNVFNQVPDTFVNLLSKQKDTFVKMFPDLFANMRTQSTLIPSTTTEVITNADGSTTTRVKSSKSYSSHFSKHETFVNGVKQMSKSKFRAFVEYKGPDGGFRVKLADNADELSEDETEDDDKSRSVDSSAVAD</sequence>
<evidence type="ECO:0000256" key="1">
    <source>
        <dbReference type="SAM" id="MobiDB-lite"/>
    </source>
</evidence>
<keyword evidence="2" id="KW-1185">Reference proteome</keyword>
<feature type="compositionally biased region" description="Acidic residues" evidence="1">
    <location>
        <begin position="261"/>
        <end position="273"/>
    </location>
</feature>
<proteinExistence type="predicted"/>
<evidence type="ECO:0000313" key="3">
    <source>
        <dbReference type="WBParaSite" id="Hba_17541"/>
    </source>
</evidence>
<dbReference type="AlphaFoldDB" id="A0A1I7XJQ3"/>
<feature type="region of interest" description="Disordered" evidence="1">
    <location>
        <begin position="250"/>
        <end position="286"/>
    </location>
</feature>
<protein>
    <submittedName>
        <fullName evidence="3">Ubiquitin-like domain-containing protein</fullName>
    </submittedName>
</protein>
<dbReference type="WBParaSite" id="Hba_17541">
    <property type="protein sequence ID" value="Hba_17541"/>
    <property type="gene ID" value="Hba_17541"/>
</dbReference>
<name>A0A1I7XJQ3_HETBA</name>
<evidence type="ECO:0000313" key="2">
    <source>
        <dbReference type="Proteomes" id="UP000095283"/>
    </source>
</evidence>
<accession>A0A1I7XJQ3</accession>
<reference evidence="3" key="1">
    <citation type="submission" date="2016-11" db="UniProtKB">
        <authorList>
            <consortium name="WormBaseParasite"/>
        </authorList>
    </citation>
    <scope>IDENTIFICATION</scope>
</reference>